<feature type="region of interest" description="Disordered" evidence="1">
    <location>
        <begin position="271"/>
        <end position="323"/>
    </location>
</feature>
<gene>
    <name evidence="2" type="ORF">AOQ84DRAFT_360801</name>
</gene>
<organism evidence="2 3">
    <name type="scientific">Glonium stellatum</name>
    <dbReference type="NCBI Taxonomy" id="574774"/>
    <lineage>
        <taxon>Eukaryota</taxon>
        <taxon>Fungi</taxon>
        <taxon>Dikarya</taxon>
        <taxon>Ascomycota</taxon>
        <taxon>Pezizomycotina</taxon>
        <taxon>Dothideomycetes</taxon>
        <taxon>Pleosporomycetidae</taxon>
        <taxon>Gloniales</taxon>
        <taxon>Gloniaceae</taxon>
        <taxon>Glonium</taxon>
    </lineage>
</organism>
<evidence type="ECO:0000256" key="1">
    <source>
        <dbReference type="SAM" id="MobiDB-lite"/>
    </source>
</evidence>
<feature type="compositionally biased region" description="Polar residues" evidence="1">
    <location>
        <begin position="290"/>
        <end position="299"/>
    </location>
</feature>
<reference evidence="2 3" key="1">
    <citation type="journal article" date="2016" name="Nat. Commun.">
        <title>Ectomycorrhizal ecology is imprinted in the genome of the dominant symbiotic fungus Cenococcum geophilum.</title>
        <authorList>
            <consortium name="DOE Joint Genome Institute"/>
            <person name="Peter M."/>
            <person name="Kohler A."/>
            <person name="Ohm R.A."/>
            <person name="Kuo A."/>
            <person name="Krutzmann J."/>
            <person name="Morin E."/>
            <person name="Arend M."/>
            <person name="Barry K.W."/>
            <person name="Binder M."/>
            <person name="Choi C."/>
            <person name="Clum A."/>
            <person name="Copeland A."/>
            <person name="Grisel N."/>
            <person name="Haridas S."/>
            <person name="Kipfer T."/>
            <person name="LaButti K."/>
            <person name="Lindquist E."/>
            <person name="Lipzen A."/>
            <person name="Maire R."/>
            <person name="Meier B."/>
            <person name="Mihaltcheva S."/>
            <person name="Molinier V."/>
            <person name="Murat C."/>
            <person name="Poggeler S."/>
            <person name="Quandt C.A."/>
            <person name="Sperisen C."/>
            <person name="Tritt A."/>
            <person name="Tisserant E."/>
            <person name="Crous P.W."/>
            <person name="Henrissat B."/>
            <person name="Nehls U."/>
            <person name="Egli S."/>
            <person name="Spatafora J.W."/>
            <person name="Grigoriev I.V."/>
            <person name="Martin F.M."/>
        </authorList>
    </citation>
    <scope>NUCLEOTIDE SEQUENCE [LARGE SCALE GENOMIC DNA]</scope>
    <source>
        <strain evidence="2 3">CBS 207.34</strain>
    </source>
</reference>
<name>A0A8E2F882_9PEZI</name>
<feature type="compositionally biased region" description="Polar residues" evidence="1">
    <location>
        <begin position="274"/>
        <end position="283"/>
    </location>
</feature>
<accession>A0A8E2F882</accession>
<feature type="compositionally biased region" description="Basic and acidic residues" evidence="1">
    <location>
        <begin position="153"/>
        <end position="163"/>
    </location>
</feature>
<evidence type="ECO:0000313" key="2">
    <source>
        <dbReference type="EMBL" id="OCL12234.1"/>
    </source>
</evidence>
<proteinExistence type="predicted"/>
<dbReference type="AlphaFoldDB" id="A0A8E2F882"/>
<feature type="region of interest" description="Disordered" evidence="1">
    <location>
        <begin position="95"/>
        <end position="164"/>
    </location>
</feature>
<feature type="compositionally biased region" description="Polar residues" evidence="1">
    <location>
        <begin position="139"/>
        <end position="152"/>
    </location>
</feature>
<dbReference type="EMBL" id="KV748900">
    <property type="protein sequence ID" value="OCL12234.1"/>
    <property type="molecule type" value="Genomic_DNA"/>
</dbReference>
<keyword evidence="3" id="KW-1185">Reference proteome</keyword>
<dbReference type="OrthoDB" id="5367448at2759"/>
<feature type="compositionally biased region" description="Basic and acidic residues" evidence="1">
    <location>
        <begin position="300"/>
        <end position="312"/>
    </location>
</feature>
<sequence>MAAARAAVSKLLASKTIHVQIQPKPANLAENREILRVLQRFGDIVIFKHLRYEEPVGMPNSLLATYRDAASAQKALDASPVRFSLEAIEGDMAGNNVDESWSEDQPEDGEATAPPKSGTDGVEEMVRPSTLLHKPFDHNGNNNPSGSQSLENARNEKVAETGRLENSTKTLRWFHLTVDSSHTDQRGYVERQPLYTTFVPTRSMVQEDLAKSVPHIGLSDVSVRTKSTRTPNRILSRQAQALADRKTLKQMWEEARGGVRLDMLGRDRNLEASDANSRPSPSATAFGLSWSDSQSTNKTKTSEIARKPRGNDMDEFTLQEGAN</sequence>
<protein>
    <submittedName>
        <fullName evidence="2">Uncharacterized protein</fullName>
    </submittedName>
</protein>
<dbReference type="Proteomes" id="UP000250140">
    <property type="component" value="Unassembled WGS sequence"/>
</dbReference>
<evidence type="ECO:0000313" key="3">
    <source>
        <dbReference type="Proteomes" id="UP000250140"/>
    </source>
</evidence>
<feature type="compositionally biased region" description="Acidic residues" evidence="1">
    <location>
        <begin position="100"/>
        <end position="110"/>
    </location>
</feature>